<name>A0A2P5HRQ3_DIAHE</name>
<reference evidence="1" key="1">
    <citation type="submission" date="2017-09" db="EMBL/GenBank/DDBJ databases">
        <title>Polyketide synthases of a Diaporthe helianthi virulent isolate.</title>
        <authorList>
            <person name="Baroncelli R."/>
        </authorList>
    </citation>
    <scope>NUCLEOTIDE SEQUENCE [LARGE SCALE GENOMIC DNA]</scope>
    <source>
        <strain evidence="1">7/96</strain>
    </source>
</reference>
<evidence type="ECO:0000313" key="2">
    <source>
        <dbReference type="Proteomes" id="UP000094444"/>
    </source>
</evidence>
<accession>A0A2P5HRQ3</accession>
<comment type="caution">
    <text evidence="1">The sequence shown here is derived from an EMBL/GenBank/DDBJ whole genome shotgun (WGS) entry which is preliminary data.</text>
</comment>
<dbReference type="AlphaFoldDB" id="A0A2P5HRQ3"/>
<keyword evidence="2" id="KW-1185">Reference proteome</keyword>
<evidence type="ECO:0000313" key="1">
    <source>
        <dbReference type="EMBL" id="POS72933.1"/>
    </source>
</evidence>
<dbReference type="InParanoid" id="A0A2P5HRQ3"/>
<sequence>MPRYNGGAFWPYAFAHQPGGWAEQTFGIGYGNRNGRLNNNNEHNNNNNNHLSLDSISGLVGRLILQNHLTRLGDAGCQGGAIWGCNHPWPSSPGARCHGAAPLNSCQPPYVHTCPGATQPYMGTNNVFVIPANLVTQQPQVGGPVAAAVGGLNNVNMFLNGLGLGLGGINTGSI</sequence>
<dbReference type="OrthoDB" id="5233248at2759"/>
<protein>
    <submittedName>
        <fullName evidence="1">Uncharacterized protein</fullName>
    </submittedName>
</protein>
<gene>
    <name evidence="1" type="ORF">DHEL01_v208676</name>
</gene>
<organism evidence="1 2">
    <name type="scientific">Diaporthe helianthi</name>
    <dbReference type="NCBI Taxonomy" id="158607"/>
    <lineage>
        <taxon>Eukaryota</taxon>
        <taxon>Fungi</taxon>
        <taxon>Dikarya</taxon>
        <taxon>Ascomycota</taxon>
        <taxon>Pezizomycotina</taxon>
        <taxon>Sordariomycetes</taxon>
        <taxon>Sordariomycetidae</taxon>
        <taxon>Diaporthales</taxon>
        <taxon>Diaporthaceae</taxon>
        <taxon>Diaporthe</taxon>
    </lineage>
</organism>
<dbReference type="Proteomes" id="UP000094444">
    <property type="component" value="Unassembled WGS sequence"/>
</dbReference>
<proteinExistence type="predicted"/>
<dbReference type="EMBL" id="MAVT02000895">
    <property type="protein sequence ID" value="POS72933.1"/>
    <property type="molecule type" value="Genomic_DNA"/>
</dbReference>